<evidence type="ECO:0000313" key="4">
    <source>
        <dbReference type="Proteomes" id="UP000830055"/>
    </source>
</evidence>
<dbReference type="RefSeq" id="WP_284153931.1">
    <property type="nucleotide sequence ID" value="NZ_AP025516.1"/>
</dbReference>
<dbReference type="PANTHER" id="PTHR43854:SF1">
    <property type="entry name" value="INDOLEPYRUVATE OXIDOREDUCTASE SUBUNIT IORB"/>
    <property type="match status" value="1"/>
</dbReference>
<reference evidence="3 4" key="1">
    <citation type="submission" date="2022-01" db="EMBL/GenBank/DDBJ databases">
        <title>Desulfofustis limnae sp. nov., a novel mesophilic sulfate-reducing bacterium isolated from marsh soil.</title>
        <authorList>
            <person name="Watanabe M."/>
            <person name="Takahashi A."/>
            <person name="Kojima H."/>
            <person name="Fukui M."/>
        </authorList>
    </citation>
    <scope>NUCLEOTIDE SEQUENCE [LARGE SCALE GENOMIC DNA]</scope>
    <source>
        <strain evidence="3 4">PPLL</strain>
    </source>
</reference>
<dbReference type="Gene3D" id="3.40.920.10">
    <property type="entry name" value="Pyruvate-ferredoxin oxidoreductase, PFOR, domain III"/>
    <property type="match status" value="1"/>
</dbReference>
<keyword evidence="1" id="KW-0560">Oxidoreductase</keyword>
<dbReference type="Proteomes" id="UP000830055">
    <property type="component" value="Chromosome"/>
</dbReference>
<dbReference type="InterPro" id="IPR019752">
    <property type="entry name" value="Pyrv/ketoisovalerate_OxRed_cat"/>
</dbReference>
<dbReference type="Pfam" id="PF01558">
    <property type="entry name" value="POR"/>
    <property type="match status" value="1"/>
</dbReference>
<name>A0ABM7W7B7_9BACT</name>
<evidence type="ECO:0000256" key="1">
    <source>
        <dbReference type="ARBA" id="ARBA00023002"/>
    </source>
</evidence>
<sequence length="166" mass="17394">MKQQIIVSGIGGQGALFLTRVIAQAAVDLDIPVMTSETHGMAQRGGTVISTIKVGPFASPLIRTGQADVALLLWEDNLGVHRPLVKDDGTLVINAEGAGPGLRIDASGIARKLGNAVLSNLVLLGCAVRHQALFCDQQACAAAIRKLAPARFVEQNLQAFYEGLNG</sequence>
<accession>A0ABM7W7B7</accession>
<feature type="domain" description="Pyruvate/ketoisovalerate oxidoreductase catalytic" evidence="2">
    <location>
        <begin position="11"/>
        <end position="164"/>
    </location>
</feature>
<dbReference type="InterPro" id="IPR002869">
    <property type="entry name" value="Pyrv_flavodox_OxRed_cen"/>
</dbReference>
<proteinExistence type="predicted"/>
<dbReference type="PANTHER" id="PTHR43854">
    <property type="entry name" value="INDOLEPYRUVATE OXIDOREDUCTASE SUBUNIT IORB"/>
    <property type="match status" value="1"/>
</dbReference>
<evidence type="ECO:0000313" key="3">
    <source>
        <dbReference type="EMBL" id="BDD86861.1"/>
    </source>
</evidence>
<dbReference type="InterPro" id="IPR052198">
    <property type="entry name" value="IorB_Oxidoreductase"/>
</dbReference>
<evidence type="ECO:0000259" key="2">
    <source>
        <dbReference type="Pfam" id="PF01558"/>
    </source>
</evidence>
<protein>
    <submittedName>
        <fullName evidence="3">Indolepyruvate oxidoreductase</fullName>
    </submittedName>
</protein>
<organism evidence="3 4">
    <name type="scientific">Desulfofustis limnaeus</name>
    <dbReference type="NCBI Taxonomy" id="2740163"/>
    <lineage>
        <taxon>Bacteria</taxon>
        <taxon>Pseudomonadati</taxon>
        <taxon>Thermodesulfobacteriota</taxon>
        <taxon>Desulfobulbia</taxon>
        <taxon>Desulfobulbales</taxon>
        <taxon>Desulfocapsaceae</taxon>
        <taxon>Desulfofustis</taxon>
    </lineage>
</organism>
<dbReference type="EMBL" id="AP025516">
    <property type="protein sequence ID" value="BDD86861.1"/>
    <property type="molecule type" value="Genomic_DNA"/>
</dbReference>
<dbReference type="SUPFAM" id="SSF53323">
    <property type="entry name" value="Pyruvate-ferredoxin oxidoreductase, PFOR, domain III"/>
    <property type="match status" value="1"/>
</dbReference>
<keyword evidence="4" id="KW-1185">Reference proteome</keyword>
<gene>
    <name evidence="3" type="primary">iorB-2</name>
    <name evidence="3" type="ORF">DPPLL_12260</name>
</gene>